<dbReference type="Gene3D" id="1.10.287.560">
    <property type="entry name" value="Histidine kinase CheA-like, homodimeric domain"/>
    <property type="match status" value="1"/>
</dbReference>
<evidence type="ECO:0000259" key="15">
    <source>
        <dbReference type="PROSITE" id="PS50851"/>
    </source>
</evidence>
<dbReference type="SUPFAM" id="SSF47384">
    <property type="entry name" value="Homodimeric domain of signal transducing histidine kinase"/>
    <property type="match status" value="1"/>
</dbReference>
<feature type="domain" description="Histidine kinase" evidence="14">
    <location>
        <begin position="337"/>
        <end position="539"/>
    </location>
</feature>
<dbReference type="EC" id="2.7.13.3" evidence="2"/>
<feature type="domain" description="HPt" evidence="16">
    <location>
        <begin position="5"/>
        <end position="109"/>
    </location>
</feature>
<name>A0A9J7BIZ6_9BACT</name>
<dbReference type="InterPro" id="IPR036641">
    <property type="entry name" value="HPT_dom_sf"/>
</dbReference>
<evidence type="ECO:0000256" key="3">
    <source>
        <dbReference type="ARBA" id="ARBA00021495"/>
    </source>
</evidence>
<dbReference type="PANTHER" id="PTHR43395">
    <property type="entry name" value="SENSOR HISTIDINE KINASE CHEA"/>
    <property type="match status" value="1"/>
</dbReference>
<dbReference type="PROSITE" id="PS50109">
    <property type="entry name" value="HIS_KIN"/>
    <property type="match status" value="1"/>
</dbReference>
<evidence type="ECO:0000256" key="7">
    <source>
        <dbReference type="ARBA" id="ARBA00022741"/>
    </source>
</evidence>
<dbReference type="CDD" id="cd00731">
    <property type="entry name" value="CheA_reg"/>
    <property type="match status" value="1"/>
</dbReference>
<dbReference type="Gene3D" id="2.30.30.40">
    <property type="entry name" value="SH3 Domains"/>
    <property type="match status" value="1"/>
</dbReference>
<dbReference type="SUPFAM" id="SSF55874">
    <property type="entry name" value="ATPase domain of HSP90 chaperone/DNA topoisomerase II/histidine kinase"/>
    <property type="match status" value="1"/>
</dbReference>
<reference evidence="17" key="1">
    <citation type="submission" date="2021-04" db="EMBL/GenBank/DDBJ databases">
        <title>Phylogenetic analysis of Acidobacteriaceae.</title>
        <authorList>
            <person name="Qiu L."/>
            <person name="Zhang Q."/>
        </authorList>
    </citation>
    <scope>NUCLEOTIDE SEQUENCE</scope>
    <source>
        <strain evidence="17">DSM 25168</strain>
    </source>
</reference>
<evidence type="ECO:0000256" key="9">
    <source>
        <dbReference type="ARBA" id="ARBA00022840"/>
    </source>
</evidence>
<dbReference type="GO" id="GO:0005524">
    <property type="term" value="F:ATP binding"/>
    <property type="evidence" value="ECO:0007669"/>
    <property type="project" value="UniProtKB-KW"/>
</dbReference>
<feature type="domain" description="CheW-like" evidence="15">
    <location>
        <begin position="541"/>
        <end position="673"/>
    </location>
</feature>
<dbReference type="KEGG" id="orp:MOP44_17990"/>
<sequence>MKHATTANAEMFKQSFREEAREILTDLESALLELNENRGDGALVGRIFRGLHTIKGSGAMFGFEDLAAFTHDLETAFDLVRNGQLETSSELIDLTLAALDEISAMLEEDPARSVGSENRERLLESVRRLSGAESSPQRDLGSEPKVDVQVEPSPAPEGPIQTWRIQFAPGPDLMRIGANPRMLLRELRELGHAKVRAGMEAVPPLEEFDAERCYVRWEIHLETRAEREAIREVFIFVEDTCELKIESVGVPASAEGMRENAAPVVDADEHARVLKESRGTPGGRRSYDKPDNATSLRIAAAKLDQLVDLVGELVTVQARLSELAGRRVDAELTAVGEEVERLTSALRESSMNMRLVPIRATFDKFRRLVHDLARDLGKNVDLTIEGAETELDKTVIEQLSDPLMHLIRNSMDHGIEPVEARVANGKAAMARIHLSAKHSGANVLISVADDGRGIDCEAVRRRAVERGLIPADADLTETQIYGLIFQPGFSTARQVTDVSGRGVGMDVVRQKVESLRGAVDVSSRNGAGTTVTLRLPLTMAIIDGLLVTVGDGSFVLPVASTLECIELTHKEIERSNGHRFATVRGQIVPYIRLREYFGLPLRGPEIDQVIFLDNGKGRVGLVVDQILGNCQAVIKSLGRVYRQVQMVAGATILGNGTVALILDPDRLIQEAAHSEDRSILSKRPRGYAQTDPPPIADTDTG</sequence>
<dbReference type="Pfam" id="PF01584">
    <property type="entry name" value="CheW"/>
    <property type="match status" value="1"/>
</dbReference>
<dbReference type="FunFam" id="3.30.565.10:FF:000016">
    <property type="entry name" value="Chemotaxis protein CheA, putative"/>
    <property type="match status" value="1"/>
</dbReference>
<comment type="function">
    <text evidence="11">Involved in the transmission of sensory signals from the chemoreceptors to the flagellar motors. CheA is autophosphorylated; it can transfer its phosphate group to either CheB or CheY.</text>
</comment>
<dbReference type="EMBL" id="CP093313">
    <property type="protein sequence ID" value="UWZ82457.1"/>
    <property type="molecule type" value="Genomic_DNA"/>
</dbReference>
<dbReference type="InterPro" id="IPR002545">
    <property type="entry name" value="CheW-lke_dom"/>
</dbReference>
<dbReference type="RefSeq" id="WP_260791641.1">
    <property type="nucleotide sequence ID" value="NZ_CP093313.1"/>
</dbReference>
<dbReference type="InterPro" id="IPR036890">
    <property type="entry name" value="HATPase_C_sf"/>
</dbReference>
<dbReference type="InterPro" id="IPR037006">
    <property type="entry name" value="CheA-like_homodim_sf"/>
</dbReference>
<feature type="region of interest" description="Disordered" evidence="13">
    <location>
        <begin position="674"/>
        <end position="701"/>
    </location>
</feature>
<dbReference type="GO" id="GO:0005737">
    <property type="term" value="C:cytoplasm"/>
    <property type="evidence" value="ECO:0007669"/>
    <property type="project" value="InterPro"/>
</dbReference>
<evidence type="ECO:0000256" key="2">
    <source>
        <dbReference type="ARBA" id="ARBA00012438"/>
    </source>
</evidence>
<dbReference type="CDD" id="cd16916">
    <property type="entry name" value="HATPase_CheA-like"/>
    <property type="match status" value="1"/>
</dbReference>
<evidence type="ECO:0000256" key="6">
    <source>
        <dbReference type="ARBA" id="ARBA00022679"/>
    </source>
</evidence>
<dbReference type="InterPro" id="IPR004358">
    <property type="entry name" value="Sig_transdc_His_kin-like_C"/>
</dbReference>
<accession>A0A9J7BIZ6</accession>
<dbReference type="SMART" id="SM00260">
    <property type="entry name" value="CheW"/>
    <property type="match status" value="1"/>
</dbReference>
<proteinExistence type="predicted"/>
<keyword evidence="7" id="KW-0547">Nucleotide-binding</keyword>
<dbReference type="SUPFAM" id="SSF47226">
    <property type="entry name" value="Histidine-containing phosphotransfer domain, HPT domain"/>
    <property type="match status" value="1"/>
</dbReference>
<dbReference type="SMART" id="SM00073">
    <property type="entry name" value="HPT"/>
    <property type="match status" value="1"/>
</dbReference>
<dbReference type="InterPro" id="IPR036061">
    <property type="entry name" value="CheW-like_dom_sf"/>
</dbReference>
<keyword evidence="8" id="KW-0418">Kinase</keyword>
<dbReference type="Pfam" id="PF02518">
    <property type="entry name" value="HATPase_c"/>
    <property type="match status" value="1"/>
</dbReference>
<evidence type="ECO:0000256" key="11">
    <source>
        <dbReference type="ARBA" id="ARBA00035100"/>
    </source>
</evidence>
<dbReference type="InterPro" id="IPR003594">
    <property type="entry name" value="HATPase_dom"/>
</dbReference>
<dbReference type="PROSITE" id="PS50894">
    <property type="entry name" value="HPT"/>
    <property type="match status" value="1"/>
</dbReference>
<dbReference type="GO" id="GO:0000155">
    <property type="term" value="F:phosphorelay sensor kinase activity"/>
    <property type="evidence" value="ECO:0007669"/>
    <property type="project" value="InterPro"/>
</dbReference>
<dbReference type="PROSITE" id="PS50851">
    <property type="entry name" value="CHEW"/>
    <property type="match status" value="1"/>
</dbReference>
<evidence type="ECO:0000256" key="1">
    <source>
        <dbReference type="ARBA" id="ARBA00000085"/>
    </source>
</evidence>
<dbReference type="PRINTS" id="PR00344">
    <property type="entry name" value="BCTRLSENSOR"/>
</dbReference>
<dbReference type="InterPro" id="IPR036097">
    <property type="entry name" value="HisK_dim/P_sf"/>
</dbReference>
<dbReference type="Pfam" id="PF02895">
    <property type="entry name" value="H-kinase_dim"/>
    <property type="match status" value="1"/>
</dbReference>
<dbReference type="Gene3D" id="1.20.120.160">
    <property type="entry name" value="HPT domain"/>
    <property type="match status" value="1"/>
</dbReference>
<feature type="region of interest" description="Disordered" evidence="13">
    <location>
        <begin position="125"/>
        <end position="161"/>
    </location>
</feature>
<dbReference type="InterPro" id="IPR051315">
    <property type="entry name" value="Bact_Chemotaxis_CheA"/>
</dbReference>
<evidence type="ECO:0000256" key="4">
    <source>
        <dbReference type="ARBA" id="ARBA00022500"/>
    </source>
</evidence>
<keyword evidence="4" id="KW-0145">Chemotaxis</keyword>
<gene>
    <name evidence="17" type="ORF">MOP44_17990</name>
</gene>
<dbReference type="CDD" id="cd00088">
    <property type="entry name" value="HPT"/>
    <property type="match status" value="1"/>
</dbReference>
<evidence type="ECO:0000256" key="10">
    <source>
        <dbReference type="ARBA" id="ARBA00023012"/>
    </source>
</evidence>
<evidence type="ECO:0000256" key="13">
    <source>
        <dbReference type="SAM" id="MobiDB-lite"/>
    </source>
</evidence>
<evidence type="ECO:0000313" key="18">
    <source>
        <dbReference type="Proteomes" id="UP001059380"/>
    </source>
</evidence>
<dbReference type="Proteomes" id="UP001059380">
    <property type="component" value="Chromosome"/>
</dbReference>
<protein>
    <recommendedName>
        <fullName evidence="3">Chemotaxis protein CheA</fullName>
        <ecNumber evidence="2">2.7.13.3</ecNumber>
    </recommendedName>
</protein>
<organism evidence="17 18">
    <name type="scientific">Occallatibacter riparius</name>
    <dbReference type="NCBI Taxonomy" id="1002689"/>
    <lineage>
        <taxon>Bacteria</taxon>
        <taxon>Pseudomonadati</taxon>
        <taxon>Acidobacteriota</taxon>
        <taxon>Terriglobia</taxon>
        <taxon>Terriglobales</taxon>
        <taxon>Acidobacteriaceae</taxon>
        <taxon>Occallatibacter</taxon>
    </lineage>
</organism>
<dbReference type="SUPFAM" id="SSF50341">
    <property type="entry name" value="CheW-like"/>
    <property type="match status" value="1"/>
</dbReference>
<evidence type="ECO:0000256" key="12">
    <source>
        <dbReference type="PROSITE-ProRule" id="PRU00110"/>
    </source>
</evidence>
<dbReference type="PANTHER" id="PTHR43395:SF10">
    <property type="entry name" value="CHEMOTAXIS PROTEIN CHEA"/>
    <property type="match status" value="1"/>
</dbReference>
<comment type="catalytic activity">
    <reaction evidence="1">
        <text>ATP + protein L-histidine = ADP + protein N-phospho-L-histidine.</text>
        <dbReference type="EC" id="2.7.13.3"/>
    </reaction>
</comment>
<keyword evidence="5 12" id="KW-0597">Phosphoprotein</keyword>
<dbReference type="SMART" id="SM01231">
    <property type="entry name" value="H-kinase_dim"/>
    <property type="match status" value="1"/>
</dbReference>
<keyword evidence="9" id="KW-0067">ATP-binding</keyword>
<dbReference type="InterPro" id="IPR004105">
    <property type="entry name" value="CheA-like_dim"/>
</dbReference>
<dbReference type="AlphaFoldDB" id="A0A9J7BIZ6"/>
<dbReference type="Gene3D" id="3.30.565.10">
    <property type="entry name" value="Histidine kinase-like ATPase, C-terminal domain"/>
    <property type="match status" value="1"/>
</dbReference>
<dbReference type="InterPro" id="IPR005467">
    <property type="entry name" value="His_kinase_dom"/>
</dbReference>
<dbReference type="SMART" id="SM00387">
    <property type="entry name" value="HATPase_c"/>
    <property type="match status" value="1"/>
</dbReference>
<dbReference type="GO" id="GO:0006935">
    <property type="term" value="P:chemotaxis"/>
    <property type="evidence" value="ECO:0007669"/>
    <property type="project" value="UniProtKB-KW"/>
</dbReference>
<keyword evidence="10" id="KW-0902">Two-component regulatory system</keyword>
<dbReference type="InterPro" id="IPR008207">
    <property type="entry name" value="Sig_transdc_His_kin_Hpt_dom"/>
</dbReference>
<evidence type="ECO:0000259" key="16">
    <source>
        <dbReference type="PROSITE" id="PS50894"/>
    </source>
</evidence>
<feature type="modified residue" description="Phosphohistidine" evidence="12">
    <location>
        <position position="52"/>
    </location>
</feature>
<evidence type="ECO:0000256" key="8">
    <source>
        <dbReference type="ARBA" id="ARBA00022777"/>
    </source>
</evidence>
<keyword evidence="18" id="KW-1185">Reference proteome</keyword>
<dbReference type="Pfam" id="PF01627">
    <property type="entry name" value="Hpt"/>
    <property type="match status" value="1"/>
</dbReference>
<keyword evidence="6" id="KW-0808">Transferase</keyword>
<evidence type="ECO:0000259" key="14">
    <source>
        <dbReference type="PROSITE" id="PS50109"/>
    </source>
</evidence>
<evidence type="ECO:0000256" key="5">
    <source>
        <dbReference type="ARBA" id="ARBA00022553"/>
    </source>
</evidence>
<evidence type="ECO:0000313" key="17">
    <source>
        <dbReference type="EMBL" id="UWZ82457.1"/>
    </source>
</evidence>